<gene>
    <name evidence="5" type="ORF">CALMAC_LOCUS5373</name>
</gene>
<protein>
    <recommendedName>
        <fullName evidence="2">SUZ RNA-binding domain-containing</fullName>
    </recommendedName>
</protein>
<evidence type="ECO:0000259" key="4">
    <source>
        <dbReference type="PROSITE" id="PS51938"/>
    </source>
</evidence>
<dbReference type="Proteomes" id="UP000410492">
    <property type="component" value="Unassembled WGS sequence"/>
</dbReference>
<evidence type="ECO:0000256" key="2">
    <source>
        <dbReference type="ARBA" id="ARBA00044802"/>
    </source>
</evidence>
<accession>A0A653C104</accession>
<proteinExistence type="inferred from homology"/>
<dbReference type="InterPro" id="IPR024771">
    <property type="entry name" value="SUZ"/>
</dbReference>
<evidence type="ECO:0000313" key="5">
    <source>
        <dbReference type="EMBL" id="VEN41616.1"/>
    </source>
</evidence>
<dbReference type="PROSITE" id="PS51938">
    <property type="entry name" value="SUZ_C"/>
    <property type="match status" value="1"/>
</dbReference>
<dbReference type="Pfam" id="PF12901">
    <property type="entry name" value="SUZ-C"/>
    <property type="match status" value="1"/>
</dbReference>
<dbReference type="Pfam" id="PF12752">
    <property type="entry name" value="SUZ"/>
    <property type="match status" value="1"/>
</dbReference>
<comment type="similarity">
    <text evidence="1">Belongs to the SZRD1 family.</text>
</comment>
<keyword evidence="6" id="KW-1185">Reference proteome</keyword>
<dbReference type="EMBL" id="CAACVG010006778">
    <property type="protein sequence ID" value="VEN41616.1"/>
    <property type="molecule type" value="Genomic_DNA"/>
</dbReference>
<sequence>MTNNGSCNEMATKQQEVDVLDSWEEIEETDVLEKKLDSLIMPSKSLEESNNIDQPVKIVLTGDDALRSQYVPPEPTVKILKRPSNNSQNGTDLKVYQPKKTLQQREQEYAEARLRILGEAVPEKIEVTKICVQKPKPAEVDVIRMPRGPDGTNGFKIRR</sequence>
<dbReference type="PANTHER" id="PTHR31796:SF2">
    <property type="entry name" value="SUZ DOMAIN-CONTAINING PROTEIN 1"/>
    <property type="match status" value="1"/>
</dbReference>
<dbReference type="PANTHER" id="PTHR31796">
    <property type="entry name" value="SUZ DOMAIN-CONTAINING PROTEIN 1"/>
    <property type="match status" value="1"/>
</dbReference>
<dbReference type="OrthoDB" id="5373615at2759"/>
<dbReference type="AlphaFoldDB" id="A0A653C104"/>
<organism evidence="5 6">
    <name type="scientific">Callosobruchus maculatus</name>
    <name type="common">Southern cowpea weevil</name>
    <name type="synonym">Pulse bruchid</name>
    <dbReference type="NCBI Taxonomy" id="64391"/>
    <lineage>
        <taxon>Eukaryota</taxon>
        <taxon>Metazoa</taxon>
        <taxon>Ecdysozoa</taxon>
        <taxon>Arthropoda</taxon>
        <taxon>Hexapoda</taxon>
        <taxon>Insecta</taxon>
        <taxon>Pterygota</taxon>
        <taxon>Neoptera</taxon>
        <taxon>Endopterygota</taxon>
        <taxon>Coleoptera</taxon>
        <taxon>Polyphaga</taxon>
        <taxon>Cucujiformia</taxon>
        <taxon>Chrysomeloidea</taxon>
        <taxon>Chrysomelidae</taxon>
        <taxon>Bruchinae</taxon>
        <taxon>Bruchini</taxon>
        <taxon>Callosobruchus</taxon>
    </lineage>
</organism>
<feature type="domain" description="SUZ" evidence="3">
    <location>
        <begin position="53"/>
        <end position="121"/>
    </location>
</feature>
<name>A0A653C104_CALMS</name>
<reference evidence="5 6" key="1">
    <citation type="submission" date="2019-01" db="EMBL/GenBank/DDBJ databases">
        <authorList>
            <person name="Sayadi A."/>
        </authorList>
    </citation>
    <scope>NUCLEOTIDE SEQUENCE [LARGE SCALE GENOMIC DNA]</scope>
</reference>
<dbReference type="InterPro" id="IPR039228">
    <property type="entry name" value="SZRD1"/>
</dbReference>
<feature type="domain" description="SUZ-C" evidence="4">
    <location>
        <begin position="105"/>
        <end position="159"/>
    </location>
</feature>
<evidence type="ECO:0000256" key="1">
    <source>
        <dbReference type="ARBA" id="ARBA00007124"/>
    </source>
</evidence>
<dbReference type="PROSITE" id="PS51673">
    <property type="entry name" value="SUZ"/>
    <property type="match status" value="1"/>
</dbReference>
<evidence type="ECO:0000259" key="3">
    <source>
        <dbReference type="PROSITE" id="PS51673"/>
    </source>
</evidence>
<dbReference type="InterPro" id="IPR024642">
    <property type="entry name" value="SUZ-C"/>
</dbReference>
<evidence type="ECO:0000313" key="6">
    <source>
        <dbReference type="Proteomes" id="UP000410492"/>
    </source>
</evidence>